<evidence type="ECO:0000259" key="2">
    <source>
        <dbReference type="PROSITE" id="PS50026"/>
    </source>
</evidence>
<feature type="domain" description="EGF-like" evidence="2">
    <location>
        <begin position="187"/>
        <end position="225"/>
    </location>
</feature>
<protein>
    <submittedName>
        <fullName evidence="4">Fibrinogen-like protein A</fullName>
    </submittedName>
</protein>
<dbReference type="NCBIfam" id="NF040941">
    <property type="entry name" value="GGGWT_bact"/>
    <property type="match status" value="2"/>
</dbReference>
<dbReference type="Gene3D" id="3.90.215.10">
    <property type="entry name" value="Gamma Fibrinogen, chain A, domain 1"/>
    <property type="match status" value="2"/>
</dbReference>
<dbReference type="PROSITE" id="PS51406">
    <property type="entry name" value="FIBRINOGEN_C_2"/>
    <property type="match status" value="2"/>
</dbReference>
<dbReference type="Proteomes" id="UP001152320">
    <property type="component" value="Chromosome 11"/>
</dbReference>
<dbReference type="PROSITE" id="PS50026">
    <property type="entry name" value="EGF_3"/>
    <property type="match status" value="1"/>
</dbReference>
<reference evidence="4" key="1">
    <citation type="submission" date="2021-10" db="EMBL/GenBank/DDBJ databases">
        <title>Tropical sea cucumber genome reveals ecological adaptation and Cuvierian tubules defense mechanism.</title>
        <authorList>
            <person name="Chen T."/>
        </authorList>
    </citation>
    <scope>NUCLEOTIDE SEQUENCE</scope>
    <source>
        <strain evidence="4">Nanhai2018</strain>
        <tissue evidence="4">Muscle</tissue>
    </source>
</reference>
<dbReference type="OrthoDB" id="7250310at2759"/>
<dbReference type="Pfam" id="PF12714">
    <property type="entry name" value="TILa"/>
    <property type="match status" value="1"/>
</dbReference>
<dbReference type="Gene3D" id="2.10.25.10">
    <property type="entry name" value="Laminin"/>
    <property type="match status" value="1"/>
</dbReference>
<dbReference type="EMBL" id="JAIZAY010000011">
    <property type="protein sequence ID" value="KAJ8033426.1"/>
    <property type="molecule type" value="Genomic_DNA"/>
</dbReference>
<dbReference type="Pfam" id="PF00147">
    <property type="entry name" value="Fibrinogen_C"/>
    <property type="match status" value="2"/>
</dbReference>
<dbReference type="InterPro" id="IPR050373">
    <property type="entry name" value="Fibrinogen_C-term_domain"/>
</dbReference>
<dbReference type="PANTHER" id="PTHR19143">
    <property type="entry name" value="FIBRINOGEN/TENASCIN/ANGIOPOEITIN"/>
    <property type="match status" value="1"/>
</dbReference>
<evidence type="ECO:0000259" key="3">
    <source>
        <dbReference type="PROSITE" id="PS51406"/>
    </source>
</evidence>
<feature type="domain" description="Fibrinogen C-terminal" evidence="3">
    <location>
        <begin position="224"/>
        <end position="449"/>
    </location>
</feature>
<organism evidence="4 5">
    <name type="scientific">Holothuria leucospilota</name>
    <name type="common">Black long sea cucumber</name>
    <name type="synonym">Mertensiothuria leucospilota</name>
    <dbReference type="NCBI Taxonomy" id="206669"/>
    <lineage>
        <taxon>Eukaryota</taxon>
        <taxon>Metazoa</taxon>
        <taxon>Echinodermata</taxon>
        <taxon>Eleutherozoa</taxon>
        <taxon>Echinozoa</taxon>
        <taxon>Holothuroidea</taxon>
        <taxon>Aspidochirotacea</taxon>
        <taxon>Aspidochirotida</taxon>
        <taxon>Holothuriidae</taxon>
        <taxon>Holothuria</taxon>
    </lineage>
</organism>
<sequence length="449" mass="52123">MSRFEQGRNHRNTGSTYFFYQRPEYPRDCTEARNQCSISDRSGVYLIKPDGYPEPFEVYCDNVMDSGGWTVIHRLHDGSLLSNRNWAEYKSGFGFLSQEFWIGNDKLSYLTNQETYELRIDYESADDVSFYVTYNRFRISDEYSENKLTSVSEYSGTEDNITMFLCPSEGNVFISPDCSRRCSCSRGQFSCDDYQCSRNAVCEERNNVFQCYCTTGYTGDGVICTIDIPPSDCQDVYDRVSTDSGVYKIKPTTWQGEPFDVYCNMTDGGGWTVFQRRIDGSQDFFLYWSDYKDGFGRLDHESWLGNDKLHGLTSQKSYQLRVDVVNRLGDPYYAKYSSFSIGDENARYRLSVSGYSGNAGDAMTTYNNGRDFTTRDRDNDRNSYYNCATHYYYYFYYCGSYCNINAGWWFSNCGYSFLNSPYGSDCLYWHNLPGSYCNVNYSDMKVRPY</sequence>
<feature type="domain" description="Fibrinogen C-terminal" evidence="3">
    <location>
        <begin position="20"/>
        <end position="191"/>
    </location>
</feature>
<accession>A0A9Q1BVQ0</accession>
<dbReference type="SUPFAM" id="SSF56496">
    <property type="entry name" value="Fibrinogen C-terminal domain-like"/>
    <property type="match status" value="2"/>
</dbReference>
<dbReference type="CDD" id="cd00087">
    <property type="entry name" value="FReD"/>
    <property type="match status" value="1"/>
</dbReference>
<keyword evidence="5" id="KW-1185">Reference proteome</keyword>
<evidence type="ECO:0000256" key="1">
    <source>
        <dbReference type="PROSITE-ProRule" id="PRU00076"/>
    </source>
</evidence>
<dbReference type="SMART" id="SM00186">
    <property type="entry name" value="FBG"/>
    <property type="match status" value="2"/>
</dbReference>
<dbReference type="InterPro" id="IPR014716">
    <property type="entry name" value="Fibrinogen_a/b/g_C_1"/>
</dbReference>
<evidence type="ECO:0000313" key="5">
    <source>
        <dbReference type="Proteomes" id="UP001152320"/>
    </source>
</evidence>
<comment type="caution">
    <text evidence="1">Lacks conserved residue(s) required for the propagation of feature annotation.</text>
</comment>
<evidence type="ECO:0000313" key="4">
    <source>
        <dbReference type="EMBL" id="KAJ8033426.1"/>
    </source>
</evidence>
<dbReference type="PANTHER" id="PTHR19143:SF394">
    <property type="entry name" value="ANGIOPOIETIN-RELATED PROTEIN 3-LIKE"/>
    <property type="match status" value="1"/>
</dbReference>
<dbReference type="AlphaFoldDB" id="A0A9Q1BVQ0"/>
<proteinExistence type="predicted"/>
<dbReference type="GO" id="GO:0005615">
    <property type="term" value="C:extracellular space"/>
    <property type="evidence" value="ECO:0007669"/>
    <property type="project" value="TreeGrafter"/>
</dbReference>
<comment type="caution">
    <text evidence="4">The sequence shown here is derived from an EMBL/GenBank/DDBJ whole genome shotgun (WGS) entry which is preliminary data.</text>
</comment>
<gene>
    <name evidence="4" type="ORF">HOLleu_23661</name>
</gene>
<dbReference type="PROSITE" id="PS01186">
    <property type="entry name" value="EGF_2"/>
    <property type="match status" value="1"/>
</dbReference>
<dbReference type="InterPro" id="IPR025615">
    <property type="entry name" value="TILa_dom"/>
</dbReference>
<dbReference type="InterPro" id="IPR002181">
    <property type="entry name" value="Fibrinogen_a/b/g_C_dom"/>
</dbReference>
<keyword evidence="1" id="KW-0245">EGF-like domain</keyword>
<dbReference type="InterPro" id="IPR000742">
    <property type="entry name" value="EGF"/>
</dbReference>
<name>A0A9Q1BVQ0_HOLLE</name>
<dbReference type="InterPro" id="IPR036056">
    <property type="entry name" value="Fibrinogen-like_C"/>
</dbReference>